<gene>
    <name evidence="1" type="ORF">ACFFIA_29635</name>
</gene>
<keyword evidence="1" id="KW-0378">Hydrolase</keyword>
<name>A0ABV6MAU3_9ACTN</name>
<dbReference type="GO" id="GO:0016787">
    <property type="term" value="F:hydrolase activity"/>
    <property type="evidence" value="ECO:0007669"/>
    <property type="project" value="UniProtKB-KW"/>
</dbReference>
<keyword evidence="2" id="KW-1185">Reference proteome</keyword>
<accession>A0ABV6MAU3</accession>
<sequence>MHGDHDIRPAWAVDSLHHALPRGERVTLANAGHVPWVEAADQFREAVTTFLRVNTARNDPPPRP</sequence>
<dbReference type="EMBL" id="JBHLUH010000061">
    <property type="protein sequence ID" value="MFC0531818.1"/>
    <property type="molecule type" value="Genomic_DNA"/>
</dbReference>
<reference evidence="1 2" key="1">
    <citation type="submission" date="2024-09" db="EMBL/GenBank/DDBJ databases">
        <authorList>
            <person name="Sun Q."/>
            <person name="Mori K."/>
        </authorList>
    </citation>
    <scope>NUCLEOTIDE SEQUENCE [LARGE SCALE GENOMIC DNA]</scope>
    <source>
        <strain evidence="1 2">TBRC 3947</strain>
    </source>
</reference>
<proteinExistence type="predicted"/>
<dbReference type="Proteomes" id="UP001589867">
    <property type="component" value="Unassembled WGS sequence"/>
</dbReference>
<evidence type="ECO:0000313" key="2">
    <source>
        <dbReference type="Proteomes" id="UP001589867"/>
    </source>
</evidence>
<protein>
    <submittedName>
        <fullName evidence="1">Alpha/beta fold hydrolase</fullName>
    </submittedName>
</protein>
<evidence type="ECO:0000313" key="1">
    <source>
        <dbReference type="EMBL" id="MFC0531818.1"/>
    </source>
</evidence>
<dbReference type="Gene3D" id="3.40.50.1820">
    <property type="entry name" value="alpha/beta hydrolase"/>
    <property type="match status" value="1"/>
</dbReference>
<dbReference type="InterPro" id="IPR029058">
    <property type="entry name" value="AB_hydrolase_fold"/>
</dbReference>
<dbReference type="RefSeq" id="WP_377256909.1">
    <property type="nucleotide sequence ID" value="NZ_JBHLUH010000061.1"/>
</dbReference>
<comment type="caution">
    <text evidence="1">The sequence shown here is derived from an EMBL/GenBank/DDBJ whole genome shotgun (WGS) entry which is preliminary data.</text>
</comment>
<organism evidence="1 2">
    <name type="scientific">Phytohabitans kaempferiae</name>
    <dbReference type="NCBI Taxonomy" id="1620943"/>
    <lineage>
        <taxon>Bacteria</taxon>
        <taxon>Bacillati</taxon>
        <taxon>Actinomycetota</taxon>
        <taxon>Actinomycetes</taxon>
        <taxon>Micromonosporales</taxon>
        <taxon>Micromonosporaceae</taxon>
    </lineage>
</organism>
<dbReference type="SUPFAM" id="SSF53474">
    <property type="entry name" value="alpha/beta-Hydrolases"/>
    <property type="match status" value="1"/>
</dbReference>